<proteinExistence type="predicted"/>
<keyword evidence="1" id="KW-0472">Membrane</keyword>
<keyword evidence="1" id="KW-0812">Transmembrane</keyword>
<dbReference type="Proteomes" id="UP000785679">
    <property type="component" value="Unassembled WGS sequence"/>
</dbReference>
<gene>
    <name evidence="2" type="ORF">FGO68_gene14093</name>
</gene>
<feature type="transmembrane region" description="Helical" evidence="1">
    <location>
        <begin position="303"/>
        <end position="323"/>
    </location>
</feature>
<evidence type="ECO:0000256" key="1">
    <source>
        <dbReference type="SAM" id="Phobius"/>
    </source>
</evidence>
<keyword evidence="3" id="KW-1185">Reference proteome</keyword>
<organism evidence="2 3">
    <name type="scientific">Halteria grandinella</name>
    <dbReference type="NCBI Taxonomy" id="5974"/>
    <lineage>
        <taxon>Eukaryota</taxon>
        <taxon>Sar</taxon>
        <taxon>Alveolata</taxon>
        <taxon>Ciliophora</taxon>
        <taxon>Intramacronucleata</taxon>
        <taxon>Spirotrichea</taxon>
        <taxon>Stichotrichia</taxon>
        <taxon>Sporadotrichida</taxon>
        <taxon>Halteriidae</taxon>
        <taxon>Halteria</taxon>
    </lineage>
</organism>
<keyword evidence="1" id="KW-1133">Transmembrane helix</keyword>
<dbReference type="EMBL" id="RRYP01003355">
    <property type="protein sequence ID" value="TNV83880.1"/>
    <property type="molecule type" value="Genomic_DNA"/>
</dbReference>
<comment type="caution">
    <text evidence="2">The sequence shown here is derived from an EMBL/GenBank/DDBJ whole genome shotgun (WGS) entry which is preliminary data.</text>
</comment>
<protein>
    <submittedName>
        <fullName evidence="2">Uncharacterized protein</fullName>
    </submittedName>
</protein>
<evidence type="ECO:0000313" key="3">
    <source>
        <dbReference type="Proteomes" id="UP000785679"/>
    </source>
</evidence>
<accession>A0A8J8P0Q4</accession>
<sequence>MSSYKNLVNQLLEAQEQQNQLIVADLRIYSKSQIEEFLSELSSSSAKLLVVNTYFEDINYVIPRPNPMGKPLKPMDLTDFAPTLTAYFNSLPLTQSRGKLNKQLLNQLRKTSLREVASYHLGAALQKYITIEQFAESFFFREPSIHDSMAHLMDMKDDLIQSYEQLNFTNQRIETAVRVFTQQSNQFTQTMNQILQSYEDQPPDLYFAFFNLLRVVLIQTKVTIRGCYLVIRTREKEVNLALLWGSSLSMIMFIVYLLWERMRLTFSEFLYIFTLISTLGGKIMMKQVYQGKIQDQSFSHFKVILTFLPSVLISILSLIKFLMKHNCGYDLETVNFKVPFTVAQTQETIDT</sequence>
<reference evidence="2" key="1">
    <citation type="submission" date="2019-06" db="EMBL/GenBank/DDBJ databases">
        <authorList>
            <person name="Zheng W."/>
        </authorList>
    </citation>
    <scope>NUCLEOTIDE SEQUENCE</scope>
    <source>
        <strain evidence="2">QDHG01</strain>
    </source>
</reference>
<dbReference type="AlphaFoldDB" id="A0A8J8P0Q4"/>
<name>A0A8J8P0Q4_HALGN</name>
<feature type="transmembrane region" description="Helical" evidence="1">
    <location>
        <begin position="240"/>
        <end position="259"/>
    </location>
</feature>
<feature type="transmembrane region" description="Helical" evidence="1">
    <location>
        <begin position="265"/>
        <end position="283"/>
    </location>
</feature>
<evidence type="ECO:0000313" key="2">
    <source>
        <dbReference type="EMBL" id="TNV83880.1"/>
    </source>
</evidence>